<dbReference type="GO" id="GO:0005737">
    <property type="term" value="C:cytoplasm"/>
    <property type="evidence" value="ECO:0007669"/>
    <property type="project" value="TreeGrafter"/>
</dbReference>
<keyword evidence="2" id="KW-0812">Transmembrane</keyword>
<dbReference type="GO" id="GO:0005640">
    <property type="term" value="C:nuclear outer membrane"/>
    <property type="evidence" value="ECO:0007669"/>
    <property type="project" value="TreeGrafter"/>
</dbReference>
<dbReference type="SUPFAM" id="SSF46966">
    <property type="entry name" value="Spectrin repeat"/>
    <property type="match status" value="1"/>
</dbReference>
<name>A0AAW1U576_9CUCU</name>
<keyword evidence="4" id="KW-1133">Transmembrane helix</keyword>
<dbReference type="EMBL" id="JARQZJ010000043">
    <property type="protein sequence ID" value="KAK9877630.1"/>
    <property type="molecule type" value="Genomic_DNA"/>
</dbReference>
<dbReference type="GO" id="GO:0051015">
    <property type="term" value="F:actin filament binding"/>
    <property type="evidence" value="ECO:0007669"/>
    <property type="project" value="TreeGrafter"/>
</dbReference>
<dbReference type="PANTHER" id="PTHR47535:SF1">
    <property type="entry name" value="NESPRIN-1"/>
    <property type="match status" value="1"/>
</dbReference>
<keyword evidence="7" id="KW-1185">Reference proteome</keyword>
<evidence type="ECO:0000256" key="4">
    <source>
        <dbReference type="ARBA" id="ARBA00022989"/>
    </source>
</evidence>
<dbReference type="Gene3D" id="1.20.58.60">
    <property type="match status" value="1"/>
</dbReference>
<proteinExistence type="predicted"/>
<evidence type="ECO:0000313" key="6">
    <source>
        <dbReference type="EMBL" id="KAK9877630.1"/>
    </source>
</evidence>
<sequence>MILKQRKYNCPVATGDELVLSWDQYGDVTARQIIPSKTKEVQMKWERLQGLAEFRAAKLNNILDTMTQLEKSIFEIRAWLTQIEGQLGRPLISEAFLKEAFNHKMQEHDK</sequence>
<keyword evidence="3" id="KW-0677">Repeat</keyword>
<evidence type="ECO:0000256" key="1">
    <source>
        <dbReference type="ARBA" id="ARBA00004370"/>
    </source>
</evidence>
<evidence type="ECO:0000256" key="5">
    <source>
        <dbReference type="ARBA" id="ARBA00023136"/>
    </source>
</evidence>
<dbReference type="GO" id="GO:0007097">
    <property type="term" value="P:nuclear migration"/>
    <property type="evidence" value="ECO:0007669"/>
    <property type="project" value="TreeGrafter"/>
</dbReference>
<protein>
    <submittedName>
        <fullName evidence="6">Uncharacterized protein</fullName>
    </submittedName>
</protein>
<gene>
    <name evidence="6" type="ORF">WA026_019300</name>
</gene>
<dbReference type="PANTHER" id="PTHR47535">
    <property type="entry name" value="MUSCLE-SPECIFIC PROTEIN 300 KDA, ISOFORM G"/>
    <property type="match status" value="1"/>
</dbReference>
<dbReference type="AlphaFoldDB" id="A0AAW1U576"/>
<reference evidence="6 7" key="1">
    <citation type="submission" date="2023-03" db="EMBL/GenBank/DDBJ databases">
        <title>Genome insight into feeding habits of ladybird beetles.</title>
        <authorList>
            <person name="Li H.-S."/>
            <person name="Huang Y.-H."/>
            <person name="Pang H."/>
        </authorList>
    </citation>
    <scope>NUCLEOTIDE SEQUENCE [LARGE SCALE GENOMIC DNA]</scope>
    <source>
        <strain evidence="6">SYSU_2023b</strain>
        <tissue evidence="6">Whole body</tissue>
    </source>
</reference>
<accession>A0AAW1U576</accession>
<evidence type="ECO:0000256" key="3">
    <source>
        <dbReference type="ARBA" id="ARBA00022737"/>
    </source>
</evidence>
<organism evidence="6 7">
    <name type="scientific">Henosepilachna vigintioctopunctata</name>
    <dbReference type="NCBI Taxonomy" id="420089"/>
    <lineage>
        <taxon>Eukaryota</taxon>
        <taxon>Metazoa</taxon>
        <taxon>Ecdysozoa</taxon>
        <taxon>Arthropoda</taxon>
        <taxon>Hexapoda</taxon>
        <taxon>Insecta</taxon>
        <taxon>Pterygota</taxon>
        <taxon>Neoptera</taxon>
        <taxon>Endopterygota</taxon>
        <taxon>Coleoptera</taxon>
        <taxon>Polyphaga</taxon>
        <taxon>Cucujiformia</taxon>
        <taxon>Coccinelloidea</taxon>
        <taxon>Coccinellidae</taxon>
        <taxon>Epilachninae</taxon>
        <taxon>Epilachnini</taxon>
        <taxon>Henosepilachna</taxon>
    </lineage>
</organism>
<dbReference type="GO" id="GO:0034993">
    <property type="term" value="C:meiotic nuclear membrane microtubule tethering complex"/>
    <property type="evidence" value="ECO:0007669"/>
    <property type="project" value="TreeGrafter"/>
</dbReference>
<dbReference type="InterPro" id="IPR052403">
    <property type="entry name" value="LINC-complex_assoc"/>
</dbReference>
<comment type="subcellular location">
    <subcellularLocation>
        <location evidence="1">Membrane</location>
    </subcellularLocation>
</comment>
<evidence type="ECO:0000313" key="7">
    <source>
        <dbReference type="Proteomes" id="UP001431783"/>
    </source>
</evidence>
<evidence type="ECO:0000256" key="2">
    <source>
        <dbReference type="ARBA" id="ARBA00022692"/>
    </source>
</evidence>
<comment type="caution">
    <text evidence="6">The sequence shown here is derived from an EMBL/GenBank/DDBJ whole genome shotgun (WGS) entry which is preliminary data.</text>
</comment>
<keyword evidence="5" id="KW-0472">Membrane</keyword>
<dbReference type="Proteomes" id="UP001431783">
    <property type="component" value="Unassembled WGS sequence"/>
</dbReference>